<gene>
    <name evidence="2" type="ORF">F6B40_09960</name>
</gene>
<dbReference type="SMART" id="SM00347">
    <property type="entry name" value="HTH_MARR"/>
    <property type="match status" value="1"/>
</dbReference>
<evidence type="ECO:0000313" key="3">
    <source>
        <dbReference type="Proteomes" id="UP000326838"/>
    </source>
</evidence>
<keyword evidence="3" id="KW-1185">Reference proteome</keyword>
<dbReference type="InterPro" id="IPR000835">
    <property type="entry name" value="HTH_MarR-typ"/>
</dbReference>
<proteinExistence type="predicted"/>
<reference evidence="3" key="1">
    <citation type="submission" date="2019-09" db="EMBL/GenBank/DDBJ databases">
        <title>Mumia zhuanghuii sp. nov. isolated from the intestinal contents of plateau pika (Ochotona curzoniae) in the Qinghai-Tibet plateau of China.</title>
        <authorList>
            <person name="Tian Z."/>
        </authorList>
    </citation>
    <scope>NUCLEOTIDE SEQUENCE [LARGE SCALE GENOMIC DNA]</scope>
    <source>
        <strain evidence="3">L-033</strain>
    </source>
</reference>
<dbReference type="PANTHER" id="PTHR33164:SF103">
    <property type="entry name" value="REGULATORY PROTEIN MARR"/>
    <property type="match status" value="1"/>
</dbReference>
<dbReference type="EMBL" id="VYUY01000012">
    <property type="protein sequence ID" value="KAA9133023.1"/>
    <property type="molecule type" value="Genomic_DNA"/>
</dbReference>
<dbReference type="PANTHER" id="PTHR33164">
    <property type="entry name" value="TRANSCRIPTIONAL REGULATOR, MARR FAMILY"/>
    <property type="match status" value="1"/>
</dbReference>
<dbReference type="InterPro" id="IPR036388">
    <property type="entry name" value="WH-like_DNA-bd_sf"/>
</dbReference>
<comment type="caution">
    <text evidence="2">The sequence shown here is derived from an EMBL/GenBank/DDBJ whole genome shotgun (WGS) entry which is preliminary data.</text>
</comment>
<dbReference type="GO" id="GO:0003700">
    <property type="term" value="F:DNA-binding transcription factor activity"/>
    <property type="evidence" value="ECO:0007669"/>
    <property type="project" value="InterPro"/>
</dbReference>
<dbReference type="PROSITE" id="PS50995">
    <property type="entry name" value="HTH_MARR_2"/>
    <property type="match status" value="1"/>
</dbReference>
<feature type="domain" description="HTH marR-type" evidence="1">
    <location>
        <begin position="9"/>
        <end position="141"/>
    </location>
</feature>
<organism evidence="2 3">
    <name type="scientific">Microbacterium caowuchunii</name>
    <dbReference type="NCBI Taxonomy" id="2614638"/>
    <lineage>
        <taxon>Bacteria</taxon>
        <taxon>Bacillati</taxon>
        <taxon>Actinomycetota</taxon>
        <taxon>Actinomycetes</taxon>
        <taxon>Micrococcales</taxon>
        <taxon>Microbacteriaceae</taxon>
        <taxon>Microbacterium</taxon>
    </lineage>
</organism>
<dbReference type="GO" id="GO:0006950">
    <property type="term" value="P:response to stress"/>
    <property type="evidence" value="ECO:0007669"/>
    <property type="project" value="TreeGrafter"/>
</dbReference>
<dbReference type="Gene3D" id="1.10.10.10">
    <property type="entry name" value="Winged helix-like DNA-binding domain superfamily/Winged helix DNA-binding domain"/>
    <property type="match status" value="1"/>
</dbReference>
<dbReference type="Pfam" id="PF12802">
    <property type="entry name" value="MarR_2"/>
    <property type="match status" value="1"/>
</dbReference>
<dbReference type="InterPro" id="IPR036390">
    <property type="entry name" value="WH_DNA-bd_sf"/>
</dbReference>
<accession>A0A5N0TD49</accession>
<evidence type="ECO:0000313" key="2">
    <source>
        <dbReference type="EMBL" id="KAA9133023.1"/>
    </source>
</evidence>
<sequence length="148" mass="16701">MGEWDGYSMADLHGALRRYLDARNSSLTAARQTLKVNELDARAILFIADRPGIRPGELRDYLGVTSAGVTTLVDRLVERGIVRRDVDEADRRVTHITLTIDLRSEPWSALTQFDHEFERALTARNDSDSARLSDLLDSLTTEVRSERS</sequence>
<dbReference type="InterPro" id="IPR039422">
    <property type="entry name" value="MarR/SlyA-like"/>
</dbReference>
<dbReference type="SUPFAM" id="SSF46785">
    <property type="entry name" value="Winged helix' DNA-binding domain"/>
    <property type="match status" value="1"/>
</dbReference>
<evidence type="ECO:0000259" key="1">
    <source>
        <dbReference type="PROSITE" id="PS50995"/>
    </source>
</evidence>
<dbReference type="AlphaFoldDB" id="A0A5N0TD49"/>
<dbReference type="Proteomes" id="UP000326838">
    <property type="component" value="Unassembled WGS sequence"/>
</dbReference>
<protein>
    <submittedName>
        <fullName evidence="2">MarR family transcriptional regulator</fullName>
    </submittedName>
</protein>
<name>A0A5N0TD49_9MICO</name>